<feature type="domain" description="VWFA" evidence="1">
    <location>
        <begin position="1"/>
        <end position="157"/>
    </location>
</feature>
<sequence>MLDFTVSILKDADIDDDEVRVGVLSYRHNTTVEIHLDDYHNRDDLFNAIQSIRYVRGSTATGDAIQRMREDMFDFRHGDRPNVDNVCIVITDGDSDNYTHTVDQAKLARDNGIHIFAIGIALKNLTELKNIATPAPGDGNVLSIDDFDHLESLRGKIFASICTECGSALADIVFVLDSSESVDLSNWGKLLTFVEDIIASADVDTGKTRIGLETYRHNVTVEFHLDEHIRTQNMIDHVMGIPYVRGSTNTADAIENMFDVMFSPKYGDRPNVPNIAIVITDGLSDDSESTMEAAELAKAEGIHIYAIAVGLKVSAELRAIASDPWKQNLFTLENFDDLVSLRAQMFDAIASACPQSPRQCPTKPCGSKQYDPRTQVCCNGEPQPLYQNEKFTMCCAQVSYDKRTQMCCKDKDLRLSYRLYDSRTGSTTLVQALQLSYRLYDARKGYTTLVNKIPSGAKKPVCCEDKAMDPVHAMCCAGDVIPKSSPDADVCCGSSTYSEKTGICCEDILYQNKWAKDGACCVMKDGSTEVYDTRCYDCINGTLVPKYDCAFQRCCDGVIQEITSPSSCCCGKKAFDPEDQICCDGKLTAGYLTACAKNIVDIVIVLDSSESVSEVNWRKMEEAVEDIIGAAAIPESRFGLLTYNHFSTIRFQMNTFVNKQELLDAVDNLPYIRGSTDTGTALETMRGMFNPKFGDRQDAPNFCLLMTDGESDDYDNTIEQANLAKKKGEQEIQS</sequence>
<dbReference type="PROSITE" id="PS50234">
    <property type="entry name" value="VWFA"/>
    <property type="match status" value="3"/>
</dbReference>
<gene>
    <name evidence="2" type="ORF">MAR_011267</name>
</gene>
<reference evidence="2" key="1">
    <citation type="submission" date="2022-11" db="EMBL/GenBank/DDBJ databases">
        <title>Centuries of genome instability and evolution in soft-shell clam transmissible cancer (bioRxiv).</title>
        <authorList>
            <person name="Hart S.F.M."/>
            <person name="Yonemitsu M.A."/>
            <person name="Giersch R.M."/>
            <person name="Beal B.F."/>
            <person name="Arriagada G."/>
            <person name="Davis B.W."/>
            <person name="Ostrander E.A."/>
            <person name="Goff S.P."/>
            <person name="Metzger M.J."/>
        </authorList>
    </citation>
    <scope>NUCLEOTIDE SEQUENCE</scope>
    <source>
        <strain evidence="2">MELC-2E11</strain>
        <tissue evidence="2">Siphon/mantle</tissue>
    </source>
</reference>
<dbReference type="Proteomes" id="UP001164746">
    <property type="component" value="Chromosome 14"/>
</dbReference>
<dbReference type="PANTHER" id="PTHR24020">
    <property type="entry name" value="COLLAGEN ALPHA"/>
    <property type="match status" value="1"/>
</dbReference>
<dbReference type="InterPro" id="IPR036465">
    <property type="entry name" value="vWFA_dom_sf"/>
</dbReference>
<feature type="domain" description="VWFA" evidence="1">
    <location>
        <begin position="171"/>
        <end position="349"/>
    </location>
</feature>
<dbReference type="SMART" id="SM00327">
    <property type="entry name" value="VWA"/>
    <property type="match status" value="3"/>
</dbReference>
<dbReference type="PRINTS" id="PR00453">
    <property type="entry name" value="VWFADOMAIN"/>
</dbReference>
<dbReference type="SUPFAM" id="SSF53300">
    <property type="entry name" value="vWA-like"/>
    <property type="match status" value="3"/>
</dbReference>
<evidence type="ECO:0000259" key="1">
    <source>
        <dbReference type="PROSITE" id="PS50234"/>
    </source>
</evidence>
<feature type="domain" description="VWFA" evidence="1">
    <location>
        <begin position="601"/>
        <end position="734"/>
    </location>
</feature>
<dbReference type="Pfam" id="PF24748">
    <property type="entry name" value="Galaxin_repeat"/>
    <property type="match status" value="2"/>
</dbReference>
<dbReference type="Pfam" id="PF00092">
    <property type="entry name" value="VWA"/>
    <property type="match status" value="3"/>
</dbReference>
<name>A0ABY7FTL6_MYAAR</name>
<dbReference type="InterPro" id="IPR002035">
    <property type="entry name" value="VWF_A"/>
</dbReference>
<organism evidence="2 3">
    <name type="scientific">Mya arenaria</name>
    <name type="common">Soft-shell clam</name>
    <dbReference type="NCBI Taxonomy" id="6604"/>
    <lineage>
        <taxon>Eukaryota</taxon>
        <taxon>Metazoa</taxon>
        <taxon>Spiralia</taxon>
        <taxon>Lophotrochozoa</taxon>
        <taxon>Mollusca</taxon>
        <taxon>Bivalvia</taxon>
        <taxon>Autobranchia</taxon>
        <taxon>Heteroconchia</taxon>
        <taxon>Euheterodonta</taxon>
        <taxon>Imparidentia</taxon>
        <taxon>Neoheterodontei</taxon>
        <taxon>Myida</taxon>
        <taxon>Myoidea</taxon>
        <taxon>Myidae</taxon>
        <taxon>Mya</taxon>
    </lineage>
</organism>
<dbReference type="InterPro" id="IPR050525">
    <property type="entry name" value="ECM_Assembly_Org"/>
</dbReference>
<dbReference type="EMBL" id="CP111025">
    <property type="protein sequence ID" value="WAR25563.1"/>
    <property type="molecule type" value="Genomic_DNA"/>
</dbReference>
<accession>A0ABY7FTL6</accession>
<dbReference type="PANTHER" id="PTHR24020:SF20">
    <property type="entry name" value="PH DOMAIN-CONTAINING PROTEIN"/>
    <property type="match status" value="1"/>
</dbReference>
<proteinExistence type="predicted"/>
<dbReference type="Gene3D" id="3.40.50.410">
    <property type="entry name" value="von Willebrand factor, type A domain"/>
    <property type="match status" value="3"/>
</dbReference>
<keyword evidence="3" id="KW-1185">Reference proteome</keyword>
<protein>
    <submittedName>
        <fullName evidence="2">CO6A4-like protein</fullName>
    </submittedName>
</protein>
<dbReference type="InterPro" id="IPR056601">
    <property type="entry name" value="Galaxin_dom"/>
</dbReference>
<dbReference type="CDD" id="cd01450">
    <property type="entry name" value="vWFA_subfamily_ECM"/>
    <property type="match status" value="3"/>
</dbReference>
<evidence type="ECO:0000313" key="3">
    <source>
        <dbReference type="Proteomes" id="UP001164746"/>
    </source>
</evidence>
<evidence type="ECO:0000313" key="2">
    <source>
        <dbReference type="EMBL" id="WAR25563.1"/>
    </source>
</evidence>